<evidence type="ECO:0000256" key="1">
    <source>
        <dbReference type="SAM" id="SignalP"/>
    </source>
</evidence>
<feature type="non-terminal residue" evidence="2">
    <location>
        <position position="69"/>
    </location>
</feature>
<accession>A0A0K2V0P3</accession>
<proteinExistence type="predicted"/>
<feature type="signal peptide" evidence="1">
    <location>
        <begin position="1"/>
        <end position="26"/>
    </location>
</feature>
<feature type="chain" id="PRO_5005489132" evidence="1">
    <location>
        <begin position="27"/>
        <end position="69"/>
    </location>
</feature>
<evidence type="ECO:0000313" key="2">
    <source>
        <dbReference type="EMBL" id="CDW43875.1"/>
    </source>
</evidence>
<sequence>MTSKLLFLKNLPFIIIFSLFDREREAVEGGGKGEREREDIIPPRYVNILLFVVVIVKYKKNKKCQGLCR</sequence>
<protein>
    <submittedName>
        <fullName evidence="2">Uncharacterized protein</fullName>
    </submittedName>
</protein>
<dbReference type="EMBL" id="HACA01026514">
    <property type="protein sequence ID" value="CDW43875.1"/>
    <property type="molecule type" value="Transcribed_RNA"/>
</dbReference>
<dbReference type="AlphaFoldDB" id="A0A0K2V0P3"/>
<organism evidence="2">
    <name type="scientific">Lepeophtheirus salmonis</name>
    <name type="common">Salmon louse</name>
    <name type="synonym">Caligus salmonis</name>
    <dbReference type="NCBI Taxonomy" id="72036"/>
    <lineage>
        <taxon>Eukaryota</taxon>
        <taxon>Metazoa</taxon>
        <taxon>Ecdysozoa</taxon>
        <taxon>Arthropoda</taxon>
        <taxon>Crustacea</taxon>
        <taxon>Multicrustacea</taxon>
        <taxon>Hexanauplia</taxon>
        <taxon>Copepoda</taxon>
        <taxon>Siphonostomatoida</taxon>
        <taxon>Caligidae</taxon>
        <taxon>Lepeophtheirus</taxon>
    </lineage>
</organism>
<keyword evidence="1" id="KW-0732">Signal</keyword>
<name>A0A0K2V0P3_LEPSM</name>
<reference evidence="2" key="1">
    <citation type="submission" date="2014-05" db="EMBL/GenBank/DDBJ databases">
        <authorList>
            <person name="Chronopoulou M."/>
        </authorList>
    </citation>
    <scope>NUCLEOTIDE SEQUENCE</scope>
    <source>
        <tissue evidence="2">Whole organism</tissue>
    </source>
</reference>